<dbReference type="RefSeq" id="WP_093968227.1">
    <property type="nucleotide sequence ID" value="NZ_FXYE01000002.1"/>
</dbReference>
<evidence type="ECO:0000256" key="1">
    <source>
        <dbReference type="ARBA" id="ARBA00022679"/>
    </source>
</evidence>
<evidence type="ECO:0000256" key="2">
    <source>
        <dbReference type="ARBA" id="ARBA00023315"/>
    </source>
</evidence>
<dbReference type="InterPro" id="IPR000182">
    <property type="entry name" value="GNAT_dom"/>
</dbReference>
<keyword evidence="1 4" id="KW-0808">Transferase</keyword>
<dbReference type="GO" id="GO:0016747">
    <property type="term" value="F:acyltransferase activity, transferring groups other than amino-acyl groups"/>
    <property type="evidence" value="ECO:0007669"/>
    <property type="project" value="InterPro"/>
</dbReference>
<proteinExistence type="predicted"/>
<dbReference type="EMBL" id="FXYE01000002">
    <property type="protein sequence ID" value="SMX46634.1"/>
    <property type="molecule type" value="Genomic_DNA"/>
</dbReference>
<feature type="domain" description="N-acetyltransferase" evidence="3">
    <location>
        <begin position="1"/>
        <end position="140"/>
    </location>
</feature>
<organism evidence="4 5">
    <name type="scientific">Actibacterium lipolyticum</name>
    <dbReference type="NCBI Taxonomy" id="1524263"/>
    <lineage>
        <taxon>Bacteria</taxon>
        <taxon>Pseudomonadati</taxon>
        <taxon>Pseudomonadota</taxon>
        <taxon>Alphaproteobacteria</taxon>
        <taxon>Rhodobacterales</taxon>
        <taxon>Roseobacteraceae</taxon>
        <taxon>Actibacterium</taxon>
    </lineage>
</organism>
<name>A0A238KUW0_9RHOB</name>
<dbReference type="PANTHER" id="PTHR43877:SF1">
    <property type="entry name" value="ACETYLTRANSFERASE"/>
    <property type="match status" value="1"/>
</dbReference>
<evidence type="ECO:0000259" key="3">
    <source>
        <dbReference type="PROSITE" id="PS51186"/>
    </source>
</evidence>
<dbReference type="Proteomes" id="UP000202922">
    <property type="component" value="Unassembled WGS sequence"/>
</dbReference>
<reference evidence="5" key="1">
    <citation type="submission" date="2017-05" db="EMBL/GenBank/DDBJ databases">
        <authorList>
            <person name="Rodrigo-Torres L."/>
            <person name="Arahal R. D."/>
            <person name="Lucena T."/>
        </authorList>
    </citation>
    <scope>NUCLEOTIDE SEQUENCE [LARGE SCALE GENOMIC DNA]</scope>
    <source>
        <strain evidence="5">CECT 8621</strain>
    </source>
</reference>
<dbReference type="InterPro" id="IPR016181">
    <property type="entry name" value="Acyl_CoA_acyltransferase"/>
</dbReference>
<dbReference type="PANTHER" id="PTHR43877">
    <property type="entry name" value="AMINOALKYLPHOSPHONATE N-ACETYLTRANSFERASE-RELATED-RELATED"/>
    <property type="match status" value="1"/>
</dbReference>
<dbReference type="AlphaFoldDB" id="A0A238KUW0"/>
<protein>
    <submittedName>
        <fullName evidence="4">Putative N-acetyltransferase YjcF</fullName>
        <ecNumber evidence="4">2.3.1.-</ecNumber>
    </submittedName>
</protein>
<gene>
    <name evidence="4" type="primary">yjcF</name>
    <name evidence="4" type="ORF">COL8621_03188</name>
</gene>
<dbReference type="Pfam" id="PF13673">
    <property type="entry name" value="Acetyltransf_10"/>
    <property type="match status" value="1"/>
</dbReference>
<accession>A0A238KUW0</accession>
<dbReference type="Gene3D" id="3.40.630.30">
    <property type="match status" value="1"/>
</dbReference>
<dbReference type="PROSITE" id="PS51186">
    <property type="entry name" value="GNAT"/>
    <property type="match status" value="1"/>
</dbReference>
<dbReference type="SUPFAM" id="SSF55729">
    <property type="entry name" value="Acyl-CoA N-acyltransferases (Nat)"/>
    <property type="match status" value="1"/>
</dbReference>
<dbReference type="CDD" id="cd04301">
    <property type="entry name" value="NAT_SF"/>
    <property type="match status" value="1"/>
</dbReference>
<keyword evidence="5" id="KW-1185">Reference proteome</keyword>
<dbReference type="InterPro" id="IPR050832">
    <property type="entry name" value="Bact_Acetyltransf"/>
</dbReference>
<sequence>MTYSIAITDDVQACVALRIAVFVDEQKVPMEDEIDTLDGEAVHILATHDGKPVGTARLLQEGAAGRIGRVCILADHRGTGLGAQLMTYAIDALRARGGLTSIQLAAQSYATGFYQRFGFEVIGPDYDDGGIPHCKMELRL</sequence>
<evidence type="ECO:0000313" key="4">
    <source>
        <dbReference type="EMBL" id="SMX46634.1"/>
    </source>
</evidence>
<dbReference type="OrthoDB" id="9796171at2"/>
<keyword evidence="2 4" id="KW-0012">Acyltransferase</keyword>
<evidence type="ECO:0000313" key="5">
    <source>
        <dbReference type="Proteomes" id="UP000202922"/>
    </source>
</evidence>
<dbReference type="EC" id="2.3.1.-" evidence="4"/>